<dbReference type="EMBL" id="JAVIZX010000001">
    <property type="protein sequence ID" value="MDR6215725.1"/>
    <property type="molecule type" value="Genomic_DNA"/>
</dbReference>
<dbReference type="NCBIfam" id="TIGR00183">
    <property type="entry name" value="prok_nadp_idh"/>
    <property type="match status" value="1"/>
</dbReference>
<dbReference type="SUPFAM" id="SSF53659">
    <property type="entry name" value="Isocitrate/Isopropylmalate dehydrogenase-like"/>
    <property type="match status" value="1"/>
</dbReference>
<comment type="cofactor">
    <cofactor evidence="11">
        <name>Mg(2+)</name>
        <dbReference type="ChEBI" id="CHEBI:18420"/>
    </cofactor>
    <cofactor evidence="11">
        <name>Mn(2+)</name>
        <dbReference type="ChEBI" id="CHEBI:29035"/>
    </cofactor>
</comment>
<evidence type="ECO:0000259" key="12">
    <source>
        <dbReference type="SMART" id="SM01329"/>
    </source>
</evidence>
<evidence type="ECO:0000256" key="11">
    <source>
        <dbReference type="RuleBase" id="RU004446"/>
    </source>
</evidence>
<comment type="subunit">
    <text evidence="2">Homodimer.</text>
</comment>
<dbReference type="Gene3D" id="3.40.718.10">
    <property type="entry name" value="Isopropylmalate Dehydrogenase"/>
    <property type="match status" value="1"/>
</dbReference>
<evidence type="ECO:0000256" key="6">
    <source>
        <dbReference type="ARBA" id="ARBA00022842"/>
    </source>
</evidence>
<evidence type="ECO:0000256" key="1">
    <source>
        <dbReference type="ARBA" id="ARBA00007769"/>
    </source>
</evidence>
<dbReference type="PANTHER" id="PTHR43504:SF1">
    <property type="entry name" value="ISOCITRATE DEHYDROGENASE [NADP]"/>
    <property type="match status" value="1"/>
</dbReference>
<dbReference type="InterPro" id="IPR024084">
    <property type="entry name" value="IsoPropMal-DH-like_dom"/>
</dbReference>
<evidence type="ECO:0000256" key="4">
    <source>
        <dbReference type="ARBA" id="ARBA00022532"/>
    </source>
</evidence>
<comment type="caution">
    <text evidence="13">The sequence shown here is derived from an EMBL/GenBank/DDBJ whole genome shotgun (WGS) entry which is preliminary data.</text>
</comment>
<evidence type="ECO:0000256" key="7">
    <source>
        <dbReference type="ARBA" id="ARBA00022857"/>
    </source>
</evidence>
<keyword evidence="7 11" id="KW-0521">NADP</keyword>
<dbReference type="InterPro" id="IPR004439">
    <property type="entry name" value="Isocitrate_DH_NADP_dimer_prok"/>
</dbReference>
<dbReference type="EC" id="1.1.1.42" evidence="11"/>
<comment type="similarity">
    <text evidence="1">Belongs to the isocitrate and isopropylmalate dehydrogenases family.</text>
</comment>
<organism evidence="13 14">
    <name type="scientific">Paracidovorax wautersii</name>
    <dbReference type="NCBI Taxonomy" id="1177982"/>
    <lineage>
        <taxon>Bacteria</taxon>
        <taxon>Pseudomonadati</taxon>
        <taxon>Pseudomonadota</taxon>
        <taxon>Betaproteobacteria</taxon>
        <taxon>Burkholderiales</taxon>
        <taxon>Comamonadaceae</taxon>
        <taxon>Paracidovorax</taxon>
    </lineage>
</organism>
<keyword evidence="3 11" id="KW-0329">Glyoxylate bypass</keyword>
<evidence type="ECO:0000256" key="8">
    <source>
        <dbReference type="ARBA" id="ARBA00023002"/>
    </source>
</evidence>
<evidence type="ECO:0000256" key="3">
    <source>
        <dbReference type="ARBA" id="ARBA00022435"/>
    </source>
</evidence>
<keyword evidence="9 11" id="KW-0464">Manganese</keyword>
<evidence type="ECO:0000313" key="13">
    <source>
        <dbReference type="EMBL" id="MDR6215725.1"/>
    </source>
</evidence>
<evidence type="ECO:0000256" key="2">
    <source>
        <dbReference type="ARBA" id="ARBA00011738"/>
    </source>
</evidence>
<keyword evidence="14" id="KW-1185">Reference proteome</keyword>
<evidence type="ECO:0000256" key="9">
    <source>
        <dbReference type="ARBA" id="ARBA00023211"/>
    </source>
</evidence>
<gene>
    <name evidence="13" type="ORF">QE399_003414</name>
</gene>
<proteinExistence type="inferred from homology"/>
<feature type="domain" description="Isopropylmalate dehydrogenase-like" evidence="12">
    <location>
        <begin position="31"/>
        <end position="415"/>
    </location>
</feature>
<evidence type="ECO:0000313" key="14">
    <source>
        <dbReference type="Proteomes" id="UP001267710"/>
    </source>
</evidence>
<dbReference type="SMART" id="SM01329">
    <property type="entry name" value="Iso_dh"/>
    <property type="match status" value="1"/>
</dbReference>
<evidence type="ECO:0000256" key="5">
    <source>
        <dbReference type="ARBA" id="ARBA00022723"/>
    </source>
</evidence>
<name>A0ABU1IET9_9BURK</name>
<comment type="catalytic activity">
    <reaction evidence="10">
        <text>D-threo-isocitrate + NADP(+) = 2-oxoglutarate + CO2 + NADPH</text>
        <dbReference type="Rhea" id="RHEA:19629"/>
        <dbReference type="ChEBI" id="CHEBI:15562"/>
        <dbReference type="ChEBI" id="CHEBI:16526"/>
        <dbReference type="ChEBI" id="CHEBI:16810"/>
        <dbReference type="ChEBI" id="CHEBI:57783"/>
        <dbReference type="ChEBI" id="CHEBI:58349"/>
        <dbReference type="EC" id="1.1.1.42"/>
    </reaction>
</comment>
<reference evidence="13 14" key="1">
    <citation type="submission" date="2023-08" db="EMBL/GenBank/DDBJ databases">
        <title>Functional and genomic diversity of the sorghum phyllosphere microbiome.</title>
        <authorList>
            <person name="Shade A."/>
        </authorList>
    </citation>
    <scope>NUCLEOTIDE SEQUENCE [LARGE SCALE GENOMIC DNA]</scope>
    <source>
        <strain evidence="13 14">SORGH_AS_0335</strain>
    </source>
</reference>
<dbReference type="GO" id="GO:0004450">
    <property type="term" value="F:isocitrate dehydrogenase (NADP+) activity"/>
    <property type="evidence" value="ECO:0007669"/>
    <property type="project" value="UniProtKB-EC"/>
</dbReference>
<sequence length="419" mass="45904">MTSYAHIEVPAEGQKITVNADLTLNVPDQPIIPFIEGDGTGVDITPVMLKVVDAAVAKAYGGRRKIQWMEIYAGEKATRVYGPDVWLPDETLQAVREHVVSIKGPLTTPVGGGIRSLNVTLRQELDLYVCLRPIQYFDGVPSPLKEPHKTNMVIFRENSEDIYAGIEFEAGSEKARRLIQFLQNDLGTKKIRFPESSGIGIKPVSREGTERLVRKAIQYAIDHDKPSVTVVHKGNIMKFTEGSFRDWAYALAAKEFGAELIDGGPWMRLKNPRTGKDITLKDSIADAFLQQILLRPAEYSVIATLNLNGDYLSDALAAQVGGIGIAPGANMSDSVAIFEATHGTGPKYAGKDYVNPGSEILSAEMMLRHIGWPEAADLIIQSMKASILSKKVTYDFARMMEGATQVSCSGFGKVMIENM</sequence>
<evidence type="ECO:0000256" key="10">
    <source>
        <dbReference type="ARBA" id="ARBA00023554"/>
    </source>
</evidence>
<dbReference type="RefSeq" id="WP_309830581.1">
    <property type="nucleotide sequence ID" value="NZ_JAVIZX010000001.1"/>
</dbReference>
<keyword evidence="8 13" id="KW-0560">Oxidoreductase</keyword>
<dbReference type="InterPro" id="IPR019818">
    <property type="entry name" value="IsoCit/isopropylmalate_DH_CS"/>
</dbReference>
<dbReference type="Pfam" id="PF00180">
    <property type="entry name" value="Iso_dh"/>
    <property type="match status" value="1"/>
</dbReference>
<accession>A0ABU1IET9</accession>
<dbReference type="PANTHER" id="PTHR43504">
    <property type="entry name" value="ISOCITRATE DEHYDROGENASE [NADP]"/>
    <property type="match status" value="1"/>
</dbReference>
<keyword evidence="5 11" id="KW-0479">Metal-binding</keyword>
<dbReference type="Proteomes" id="UP001267710">
    <property type="component" value="Unassembled WGS sequence"/>
</dbReference>
<keyword evidence="4 11" id="KW-0816">Tricarboxylic acid cycle</keyword>
<keyword evidence="6" id="KW-0460">Magnesium</keyword>
<dbReference type="PROSITE" id="PS00470">
    <property type="entry name" value="IDH_IMDH"/>
    <property type="match status" value="1"/>
</dbReference>
<dbReference type="NCBIfam" id="NF005425">
    <property type="entry name" value="PRK07006.1"/>
    <property type="match status" value="1"/>
</dbReference>
<protein>
    <recommendedName>
        <fullName evidence="11">Isocitrate dehydrogenase [NADP]</fullName>
        <ecNumber evidence="11">1.1.1.42</ecNumber>
    </recommendedName>
</protein>